<evidence type="ECO:0000313" key="2">
    <source>
        <dbReference type="EnsemblMetazoa" id="ACOM026582-PA.1"/>
    </source>
</evidence>
<dbReference type="Proteomes" id="UP000075882">
    <property type="component" value="Unassembled WGS sequence"/>
</dbReference>
<name>A0A8W7P832_ANOCL</name>
<sequence length="103" mass="11133">MSSIFCFRSLSENPFTCNILICFTMVDLPDSPAPSSNSLCRVIASLRRFWLLVSSELFESDCFDPAEPKQPIADQGAHQQVAPPSGDVSGDSAPRASPLRASV</sequence>
<accession>A0A8W7P832</accession>
<dbReference type="AlphaFoldDB" id="A0A8W7P832"/>
<feature type="region of interest" description="Disordered" evidence="1">
    <location>
        <begin position="68"/>
        <end position="103"/>
    </location>
</feature>
<reference evidence="2" key="1">
    <citation type="submission" date="2022-08" db="UniProtKB">
        <authorList>
            <consortium name="EnsemblMetazoa"/>
        </authorList>
    </citation>
    <scope>IDENTIFICATION</scope>
</reference>
<proteinExistence type="predicted"/>
<organism evidence="2">
    <name type="scientific">Anopheles coluzzii</name>
    <name type="common">African malaria mosquito</name>
    <dbReference type="NCBI Taxonomy" id="1518534"/>
    <lineage>
        <taxon>Eukaryota</taxon>
        <taxon>Metazoa</taxon>
        <taxon>Ecdysozoa</taxon>
        <taxon>Arthropoda</taxon>
        <taxon>Hexapoda</taxon>
        <taxon>Insecta</taxon>
        <taxon>Pterygota</taxon>
        <taxon>Neoptera</taxon>
        <taxon>Endopterygota</taxon>
        <taxon>Diptera</taxon>
        <taxon>Nematocera</taxon>
        <taxon>Culicoidea</taxon>
        <taxon>Culicidae</taxon>
        <taxon>Anophelinae</taxon>
        <taxon>Anopheles</taxon>
    </lineage>
</organism>
<evidence type="ECO:0000256" key="1">
    <source>
        <dbReference type="SAM" id="MobiDB-lite"/>
    </source>
</evidence>
<protein>
    <submittedName>
        <fullName evidence="2">Uncharacterized protein</fullName>
    </submittedName>
</protein>
<dbReference type="EnsemblMetazoa" id="ACOM026582-RA">
    <property type="protein sequence ID" value="ACOM026582-PA.1"/>
    <property type="gene ID" value="ACOM026582"/>
</dbReference>